<dbReference type="PROSITE" id="PS51746">
    <property type="entry name" value="PPM_2"/>
    <property type="match status" value="1"/>
</dbReference>
<sequence>MSIRWKLFILLLLVTLAPILLLRLNAQQSMREVGDDLAKRTSSALVENVGDSLKRLVEDHARLLKRERQLLETTLELQSSRISQFNAGRLFLHPSAERDTDRTSVLDTGLYCNSTATGECVAFGVDDSRLVEFQGGWGRWWAGRPEKTDHPYVPIFRESFKEYGEMLMWTLYARTGKGLLLYPAPPLGVFNQEWRDDGVSGGLYGGMGMMQDGSSMMQHGMGMSRGMMRGMEGMHENMRRMWRGIQNLLPPPGKGSTKTVWHGPMQDPMTGRAVFVIVRPLLSAAGEAEGRTAFVVPVNALFHAGVHLPDISTSMQAYMVNVEGGRLRIVASTVRRQNPVHGDEAHMGWRLSGAETIYLGEADGEGVSEIAADLTDEKSGIAVQPLDGRESIWVYAPVGLSGLHLILVAPEKDVVAKAEALGDYVENRIHGQVRTTGIILIFALAAILAVSFLLSRSMTRRLKILARQARRLSEGDFDARSDVGGHDEIGELGRVLDNTGPALSEHVCIKEALNVAMEVQQALLPDGSPAFDGFEIAARCDYSDETGGDFYDFVPRSISGESTLLAVVGDVSGHGIPAALLMSSARAYLRSRAAQPGPPHAIVEHVNRQLSGDTFGTGQFVTLMLVELNAGGRELHWVRAGHEPALLFDPASGTMTELMGPGVSLGVDDDLTYETRGVDIAPGQIVVVGTDGIWEMRSPGGEMYGKERFHEAVRRHAHLDVRQMVDAIFDDLYAYLGHAPQEDDITLLIIKATDETGTNAG</sequence>
<dbReference type="SUPFAM" id="SSF81606">
    <property type="entry name" value="PP2C-like"/>
    <property type="match status" value="1"/>
</dbReference>
<dbReference type="GO" id="GO:0016791">
    <property type="term" value="F:phosphatase activity"/>
    <property type="evidence" value="ECO:0007669"/>
    <property type="project" value="TreeGrafter"/>
</dbReference>
<dbReference type="Pfam" id="PF00672">
    <property type="entry name" value="HAMP"/>
    <property type="match status" value="1"/>
</dbReference>
<dbReference type="PANTHER" id="PTHR43156:SF2">
    <property type="entry name" value="STAGE II SPORULATION PROTEIN E"/>
    <property type="match status" value="1"/>
</dbReference>
<dbReference type="GO" id="GO:0007165">
    <property type="term" value="P:signal transduction"/>
    <property type="evidence" value="ECO:0007669"/>
    <property type="project" value="InterPro"/>
</dbReference>
<accession>A0A6P1ZF59</accession>
<dbReference type="RefSeq" id="WP_144306329.1">
    <property type="nucleotide sequence ID" value="NZ_QMIF01000011.1"/>
</dbReference>
<dbReference type="CDD" id="cd06225">
    <property type="entry name" value="HAMP"/>
    <property type="match status" value="1"/>
</dbReference>
<evidence type="ECO:0000259" key="3">
    <source>
        <dbReference type="PROSITE" id="PS50885"/>
    </source>
</evidence>
<dbReference type="SMART" id="SM00304">
    <property type="entry name" value="HAMP"/>
    <property type="match status" value="1"/>
</dbReference>
<feature type="domain" description="HAMP" evidence="3">
    <location>
        <begin position="456"/>
        <end position="508"/>
    </location>
</feature>
<evidence type="ECO:0008006" key="7">
    <source>
        <dbReference type="Google" id="ProtNLM"/>
    </source>
</evidence>
<dbReference type="InterPro" id="IPR036457">
    <property type="entry name" value="PPM-type-like_dom_sf"/>
</dbReference>
<protein>
    <recommendedName>
        <fullName evidence="7">Sigma-B regulation protein RsbU (Phosphoserine phosphatase)</fullName>
    </recommendedName>
</protein>
<keyword evidence="1" id="KW-0378">Hydrolase</keyword>
<feature type="domain" description="PPM-type phosphatase" evidence="4">
    <location>
        <begin position="535"/>
        <end position="752"/>
    </location>
</feature>
<dbReference type="SMART" id="SM00331">
    <property type="entry name" value="PP2C_SIG"/>
    <property type="match status" value="1"/>
</dbReference>
<evidence type="ECO:0000313" key="6">
    <source>
        <dbReference type="Proteomes" id="UP000434052"/>
    </source>
</evidence>
<dbReference type="Gene3D" id="6.10.340.10">
    <property type="match status" value="1"/>
</dbReference>
<comment type="caution">
    <text evidence="5">The sequence shown here is derived from an EMBL/GenBank/DDBJ whole genome shotgun (WGS) entry which is preliminary data.</text>
</comment>
<keyword evidence="2" id="KW-0472">Membrane</keyword>
<feature type="transmembrane region" description="Helical" evidence="2">
    <location>
        <begin position="437"/>
        <end position="455"/>
    </location>
</feature>
<dbReference type="InterPro" id="IPR052016">
    <property type="entry name" value="Bact_Sigma-Reg"/>
</dbReference>
<organism evidence="5 6">
    <name type="scientific">Oceanidesulfovibrio marinus</name>
    <dbReference type="NCBI Taxonomy" id="370038"/>
    <lineage>
        <taxon>Bacteria</taxon>
        <taxon>Pseudomonadati</taxon>
        <taxon>Thermodesulfobacteriota</taxon>
        <taxon>Desulfovibrionia</taxon>
        <taxon>Desulfovibrionales</taxon>
        <taxon>Desulfovibrionaceae</taxon>
        <taxon>Oceanidesulfovibrio</taxon>
    </lineage>
</organism>
<keyword evidence="2" id="KW-1133">Transmembrane helix</keyword>
<evidence type="ECO:0000256" key="2">
    <source>
        <dbReference type="SAM" id="Phobius"/>
    </source>
</evidence>
<dbReference type="GO" id="GO:0016020">
    <property type="term" value="C:membrane"/>
    <property type="evidence" value="ECO:0007669"/>
    <property type="project" value="InterPro"/>
</dbReference>
<dbReference type="InterPro" id="IPR003660">
    <property type="entry name" value="HAMP_dom"/>
</dbReference>
<dbReference type="Pfam" id="PF07228">
    <property type="entry name" value="SpoIIE"/>
    <property type="match status" value="1"/>
</dbReference>
<reference evidence="5 6" key="1">
    <citation type="submission" date="2018-06" db="EMBL/GenBank/DDBJ databases">
        <title>Complete genome of Desulfovibrio marinus P48SEP.</title>
        <authorList>
            <person name="Crispim J.S."/>
            <person name="Vidigal P.M.P."/>
            <person name="Silva L.C.F."/>
            <person name="Araujo L.C."/>
            <person name="Laguardia C.N."/>
            <person name="Dias R.S."/>
            <person name="Sousa M.P."/>
            <person name="Paula S.O."/>
            <person name="Silva C."/>
        </authorList>
    </citation>
    <scope>NUCLEOTIDE SEQUENCE [LARGE SCALE GENOMIC DNA]</scope>
    <source>
        <strain evidence="5 6">P48SEP</strain>
    </source>
</reference>
<dbReference type="PANTHER" id="PTHR43156">
    <property type="entry name" value="STAGE II SPORULATION PROTEIN E-RELATED"/>
    <property type="match status" value="1"/>
</dbReference>
<evidence type="ECO:0000256" key="1">
    <source>
        <dbReference type="ARBA" id="ARBA00022801"/>
    </source>
</evidence>
<dbReference type="Proteomes" id="UP000434052">
    <property type="component" value="Unassembled WGS sequence"/>
</dbReference>
<dbReference type="AlphaFoldDB" id="A0A6P1ZF59"/>
<dbReference type="OrthoDB" id="343514at2"/>
<dbReference type="Gene3D" id="3.60.40.10">
    <property type="entry name" value="PPM-type phosphatase domain"/>
    <property type="match status" value="1"/>
</dbReference>
<evidence type="ECO:0000313" key="5">
    <source>
        <dbReference type="EMBL" id="TVM32318.1"/>
    </source>
</evidence>
<dbReference type="SUPFAM" id="SSF158472">
    <property type="entry name" value="HAMP domain-like"/>
    <property type="match status" value="1"/>
</dbReference>
<gene>
    <name evidence="5" type="ORF">DQK91_15675</name>
</gene>
<proteinExistence type="predicted"/>
<name>A0A6P1ZF59_9BACT</name>
<evidence type="ECO:0000259" key="4">
    <source>
        <dbReference type="PROSITE" id="PS51746"/>
    </source>
</evidence>
<keyword evidence="2" id="KW-0812">Transmembrane</keyword>
<dbReference type="PROSITE" id="PS50885">
    <property type="entry name" value="HAMP"/>
    <property type="match status" value="1"/>
</dbReference>
<dbReference type="InterPro" id="IPR001932">
    <property type="entry name" value="PPM-type_phosphatase-like_dom"/>
</dbReference>
<dbReference type="EMBL" id="QMIF01000011">
    <property type="protein sequence ID" value="TVM32318.1"/>
    <property type="molecule type" value="Genomic_DNA"/>
</dbReference>